<organism evidence="2 3">
    <name type="scientific">Spiroplasma sabaudiense Ar-1343</name>
    <dbReference type="NCBI Taxonomy" id="1276257"/>
    <lineage>
        <taxon>Bacteria</taxon>
        <taxon>Bacillati</taxon>
        <taxon>Mycoplasmatota</taxon>
        <taxon>Mollicutes</taxon>
        <taxon>Entomoplasmatales</taxon>
        <taxon>Spiroplasmataceae</taxon>
        <taxon>Spiroplasma</taxon>
    </lineage>
</organism>
<dbReference type="PATRIC" id="fig|1276257.3.peg.89"/>
<name>W6AIG8_9MOLU</name>
<dbReference type="STRING" id="1276257.SSABA_v1c00870"/>
<dbReference type="SUPFAM" id="SSF46689">
    <property type="entry name" value="Homeodomain-like"/>
    <property type="match status" value="1"/>
</dbReference>
<feature type="domain" description="HTH rpiR-type" evidence="1">
    <location>
        <begin position="3"/>
        <end position="81"/>
    </location>
</feature>
<protein>
    <submittedName>
        <fullName evidence="2">Transcriptional regulator</fullName>
    </submittedName>
</protein>
<proteinExistence type="predicted"/>
<dbReference type="Gene3D" id="3.40.50.10490">
    <property type="entry name" value="Glucose-6-phosphate isomerase like protein, domain 1"/>
    <property type="match status" value="1"/>
</dbReference>
<keyword evidence="3" id="KW-1185">Reference proteome</keyword>
<dbReference type="EMBL" id="CP006934">
    <property type="protein sequence ID" value="AHI53499.1"/>
    <property type="molecule type" value="Genomic_DNA"/>
</dbReference>
<evidence type="ECO:0000313" key="2">
    <source>
        <dbReference type="EMBL" id="AHI53499.1"/>
    </source>
</evidence>
<evidence type="ECO:0000313" key="3">
    <source>
        <dbReference type="Proteomes" id="UP000019265"/>
    </source>
</evidence>
<reference evidence="2 3" key="1">
    <citation type="journal article" date="2014" name="Genome Biol. Evol.">
        <title>Molecular evolution of the substrate utilization strategies and putative virulence factors in mosquito-associated Spiroplasma species.</title>
        <authorList>
            <person name="Chang T.H."/>
            <person name="Lo W.S."/>
            <person name="Ku C."/>
            <person name="Chen L.L."/>
            <person name="Kuo C.H."/>
        </authorList>
    </citation>
    <scope>NUCLEOTIDE SEQUENCE [LARGE SCALE GENOMIC DNA]</scope>
    <source>
        <strain evidence="2">Ar-1343</strain>
    </source>
</reference>
<dbReference type="OrthoDB" id="391939at2"/>
<dbReference type="AlphaFoldDB" id="W6AIG8"/>
<accession>W6AIG8</accession>
<dbReference type="HOGENOM" id="CLU_055769_0_3_14"/>
<dbReference type="InterPro" id="IPR036388">
    <property type="entry name" value="WH-like_DNA-bd_sf"/>
</dbReference>
<dbReference type="PROSITE" id="PS51071">
    <property type="entry name" value="HTH_RPIR"/>
    <property type="match status" value="1"/>
</dbReference>
<dbReference type="GO" id="GO:0003700">
    <property type="term" value="F:DNA-binding transcription factor activity"/>
    <property type="evidence" value="ECO:0007669"/>
    <property type="project" value="InterPro"/>
</dbReference>
<evidence type="ECO:0000259" key="1">
    <source>
        <dbReference type="PROSITE" id="PS51071"/>
    </source>
</evidence>
<dbReference type="Pfam" id="PF01418">
    <property type="entry name" value="HTH_6"/>
    <property type="match status" value="1"/>
</dbReference>
<dbReference type="InterPro" id="IPR009057">
    <property type="entry name" value="Homeodomain-like_sf"/>
</dbReference>
<dbReference type="PANTHER" id="PTHR30514">
    <property type="entry name" value="GLUCOKINASE"/>
    <property type="match status" value="1"/>
</dbReference>
<dbReference type="GO" id="GO:1901135">
    <property type="term" value="P:carbohydrate derivative metabolic process"/>
    <property type="evidence" value="ECO:0007669"/>
    <property type="project" value="InterPro"/>
</dbReference>
<dbReference type="SUPFAM" id="SSF53697">
    <property type="entry name" value="SIS domain"/>
    <property type="match status" value="1"/>
</dbReference>
<sequence length="264" mass="30918">MRSFLVKLATIDENILTSRETQIVEYIKANLHEIVNSNMKIERLAQEVGTGYSAIYGLLNKLNIRGYRDFSISLSNDADSQEIEVAKNDENVAASYINLIKQNYSLIEKRAIFDSLKLLRKSQRIFICYWENSLMGPAQVLENFLYKEKLNCYLMDNDWDTLVDRVETLREDDLFIFYTKYGQSKHLERIMEKIKDKNGDIIYISGRVSNPEIARMANSSHTLIIENYESTQFNSYVSQSVPFHYFNDLFIYHFVNTSNQERTD</sequence>
<dbReference type="Proteomes" id="UP000019265">
    <property type="component" value="Chromosome"/>
</dbReference>
<dbReference type="KEGG" id="ssab:SSABA_v1c00870"/>
<dbReference type="Gene3D" id="1.10.10.10">
    <property type="entry name" value="Winged helix-like DNA-binding domain superfamily/Winged helix DNA-binding domain"/>
    <property type="match status" value="1"/>
</dbReference>
<dbReference type="RefSeq" id="WP_025250639.1">
    <property type="nucleotide sequence ID" value="NZ_CP006934.1"/>
</dbReference>
<dbReference type="GO" id="GO:0003677">
    <property type="term" value="F:DNA binding"/>
    <property type="evidence" value="ECO:0007669"/>
    <property type="project" value="InterPro"/>
</dbReference>
<dbReference type="GO" id="GO:0097367">
    <property type="term" value="F:carbohydrate derivative binding"/>
    <property type="evidence" value="ECO:0007669"/>
    <property type="project" value="InterPro"/>
</dbReference>
<dbReference type="PANTHER" id="PTHR30514:SF1">
    <property type="entry name" value="HTH-TYPE TRANSCRIPTIONAL REGULATOR HEXR-RELATED"/>
    <property type="match status" value="1"/>
</dbReference>
<gene>
    <name evidence="2" type="ORF">SSABA_v1c00870</name>
</gene>
<dbReference type="InterPro" id="IPR047640">
    <property type="entry name" value="RpiR-like"/>
</dbReference>
<dbReference type="eggNOG" id="COG1737">
    <property type="taxonomic scope" value="Bacteria"/>
</dbReference>
<dbReference type="InterPro" id="IPR046348">
    <property type="entry name" value="SIS_dom_sf"/>
</dbReference>
<dbReference type="InterPro" id="IPR000281">
    <property type="entry name" value="HTH_RpiR"/>
</dbReference>